<reference evidence="2" key="1">
    <citation type="submission" date="2020-10" db="EMBL/GenBank/DDBJ databases">
        <authorList>
            <person name="Gilroy R."/>
        </authorList>
    </citation>
    <scope>NUCLEOTIDE SEQUENCE</scope>
    <source>
        <strain evidence="2">CHK195-4489</strain>
    </source>
</reference>
<dbReference type="Pfam" id="PF01066">
    <property type="entry name" value="CDP-OH_P_transf"/>
    <property type="match status" value="1"/>
</dbReference>
<dbReference type="AlphaFoldDB" id="A0A9D1I6A2"/>
<proteinExistence type="predicted"/>
<dbReference type="Proteomes" id="UP000824089">
    <property type="component" value="Unassembled WGS sequence"/>
</dbReference>
<feature type="transmembrane region" description="Helical" evidence="1">
    <location>
        <begin position="170"/>
        <end position="189"/>
    </location>
</feature>
<sequence length="218" mass="24444">MIGYYNVSVILTYIGLLSSLFGMANLSVARSNPWAIKIAFLCLLFSGLCDMFDGKIARRTNRSPEAKEFGIQIDSLCDLICFGVYPAFIVTTISSKHWISMIAGALFVLGGVIRLAYFNVVENERQHQTSENRKYYQGLPITSSALIFPFIYAVEGLVNRYKPKIPIQIPSMNLIYTIIMFLVAFLFVWDIKVKKPGLKETVVMGILGLLIVVGILIR</sequence>
<protein>
    <submittedName>
        <fullName evidence="2">CDP-alcohol phosphatidyltransferase family protein</fullName>
    </submittedName>
</protein>
<feature type="transmembrane region" description="Helical" evidence="1">
    <location>
        <begin position="138"/>
        <end position="158"/>
    </location>
</feature>
<keyword evidence="1" id="KW-1133">Transmembrane helix</keyword>
<feature type="transmembrane region" description="Helical" evidence="1">
    <location>
        <begin position="34"/>
        <end position="52"/>
    </location>
</feature>
<dbReference type="InterPro" id="IPR043130">
    <property type="entry name" value="CDP-OH_PTrfase_TM_dom"/>
</dbReference>
<keyword evidence="1" id="KW-0812">Transmembrane</keyword>
<reference evidence="2" key="2">
    <citation type="journal article" date="2021" name="PeerJ">
        <title>Extensive microbial diversity within the chicken gut microbiome revealed by metagenomics and culture.</title>
        <authorList>
            <person name="Gilroy R."/>
            <person name="Ravi A."/>
            <person name="Getino M."/>
            <person name="Pursley I."/>
            <person name="Horton D.L."/>
            <person name="Alikhan N.F."/>
            <person name="Baker D."/>
            <person name="Gharbi K."/>
            <person name="Hall N."/>
            <person name="Watson M."/>
            <person name="Adriaenssens E.M."/>
            <person name="Foster-Nyarko E."/>
            <person name="Jarju S."/>
            <person name="Secka A."/>
            <person name="Antonio M."/>
            <person name="Oren A."/>
            <person name="Chaudhuri R.R."/>
            <person name="La Ragione R."/>
            <person name="Hildebrand F."/>
            <person name="Pallen M.J."/>
        </authorList>
    </citation>
    <scope>NUCLEOTIDE SEQUENCE</scope>
    <source>
        <strain evidence="2">CHK195-4489</strain>
    </source>
</reference>
<dbReference type="Gene3D" id="1.20.120.1760">
    <property type="match status" value="1"/>
</dbReference>
<dbReference type="GO" id="GO:0008654">
    <property type="term" value="P:phospholipid biosynthetic process"/>
    <property type="evidence" value="ECO:0007669"/>
    <property type="project" value="InterPro"/>
</dbReference>
<evidence type="ECO:0000313" key="2">
    <source>
        <dbReference type="EMBL" id="HIU28814.1"/>
    </source>
</evidence>
<dbReference type="InterPro" id="IPR000462">
    <property type="entry name" value="CDP-OH_P_trans"/>
</dbReference>
<feature type="transmembrane region" description="Helical" evidence="1">
    <location>
        <begin position="98"/>
        <end position="117"/>
    </location>
</feature>
<comment type="caution">
    <text evidence="2">The sequence shown here is derived from an EMBL/GenBank/DDBJ whole genome shotgun (WGS) entry which is preliminary data.</text>
</comment>
<feature type="transmembrane region" description="Helical" evidence="1">
    <location>
        <begin position="7"/>
        <end position="28"/>
    </location>
</feature>
<dbReference type="EMBL" id="DVMM01000014">
    <property type="protein sequence ID" value="HIU28814.1"/>
    <property type="molecule type" value="Genomic_DNA"/>
</dbReference>
<evidence type="ECO:0000256" key="1">
    <source>
        <dbReference type="SAM" id="Phobius"/>
    </source>
</evidence>
<accession>A0A9D1I6A2</accession>
<dbReference type="GO" id="GO:0016780">
    <property type="term" value="F:phosphotransferase activity, for other substituted phosphate groups"/>
    <property type="evidence" value="ECO:0007669"/>
    <property type="project" value="InterPro"/>
</dbReference>
<evidence type="ECO:0000313" key="3">
    <source>
        <dbReference type="Proteomes" id="UP000824089"/>
    </source>
</evidence>
<keyword evidence="1" id="KW-0472">Membrane</keyword>
<feature type="transmembrane region" description="Helical" evidence="1">
    <location>
        <begin position="201"/>
        <end position="217"/>
    </location>
</feature>
<organism evidence="2 3">
    <name type="scientific">Candidatus Egerieisoma faecipullorum</name>
    <dbReference type="NCBI Taxonomy" id="2840963"/>
    <lineage>
        <taxon>Bacteria</taxon>
        <taxon>Bacillati</taxon>
        <taxon>Bacillota</taxon>
        <taxon>Clostridia</taxon>
        <taxon>Eubacteriales</taxon>
        <taxon>Clostridiaceae</taxon>
        <taxon>Clostridiaceae incertae sedis</taxon>
        <taxon>Candidatus Egerieisoma</taxon>
    </lineage>
</organism>
<name>A0A9D1I6A2_9CLOT</name>
<gene>
    <name evidence="2" type="ORF">IAD50_00795</name>
</gene>
<dbReference type="GO" id="GO:0016020">
    <property type="term" value="C:membrane"/>
    <property type="evidence" value="ECO:0007669"/>
    <property type="project" value="InterPro"/>
</dbReference>